<organism evidence="1 2">
    <name type="scientific">Bernardetia litoralis (strain ATCC 23117 / DSM 6794 / NBRC 15988 / NCIMB 1366 / Fx l1 / Sio-4)</name>
    <name type="common">Flexibacter litoralis</name>
    <dbReference type="NCBI Taxonomy" id="880071"/>
    <lineage>
        <taxon>Bacteria</taxon>
        <taxon>Pseudomonadati</taxon>
        <taxon>Bacteroidota</taxon>
        <taxon>Cytophagia</taxon>
        <taxon>Cytophagales</taxon>
        <taxon>Bernardetiaceae</taxon>
        <taxon>Bernardetia</taxon>
    </lineage>
</organism>
<protein>
    <recommendedName>
        <fullName evidence="3">DinB-like domain-containing protein</fullName>
    </recommendedName>
</protein>
<dbReference type="eggNOG" id="ENOG5032SPB">
    <property type="taxonomic scope" value="Bacteria"/>
</dbReference>
<keyword evidence="2" id="KW-1185">Reference proteome</keyword>
<dbReference type="AlphaFoldDB" id="I4AH26"/>
<dbReference type="SUPFAM" id="SSF109854">
    <property type="entry name" value="DinB/YfiT-like putative metalloenzymes"/>
    <property type="match status" value="1"/>
</dbReference>
<accession>I4AH26</accession>
<name>I4AH26_BERLS</name>
<dbReference type="Proteomes" id="UP000006054">
    <property type="component" value="Chromosome"/>
</dbReference>
<evidence type="ECO:0000313" key="2">
    <source>
        <dbReference type="Proteomes" id="UP000006054"/>
    </source>
</evidence>
<dbReference type="Gene3D" id="1.20.120.450">
    <property type="entry name" value="dinb family like domain"/>
    <property type="match status" value="1"/>
</dbReference>
<dbReference type="InterPro" id="IPR034660">
    <property type="entry name" value="DinB/YfiT-like"/>
</dbReference>
<evidence type="ECO:0008006" key="3">
    <source>
        <dbReference type="Google" id="ProtNLM"/>
    </source>
</evidence>
<evidence type="ECO:0000313" key="1">
    <source>
        <dbReference type="EMBL" id="AFM03261.1"/>
    </source>
</evidence>
<dbReference type="STRING" id="880071.Fleli_0802"/>
<proteinExistence type="predicted"/>
<dbReference type="EMBL" id="CP003345">
    <property type="protein sequence ID" value="AFM03261.1"/>
    <property type="molecule type" value="Genomic_DNA"/>
</dbReference>
<dbReference type="HOGENOM" id="CLU_1677156_0_0_10"/>
<reference evidence="2" key="1">
    <citation type="submission" date="2012-06" db="EMBL/GenBank/DDBJ databases">
        <title>The complete genome of Flexibacter litoralis DSM 6794.</title>
        <authorList>
            <person name="Lucas S."/>
            <person name="Copeland A."/>
            <person name="Lapidus A."/>
            <person name="Glavina del Rio T."/>
            <person name="Dalin E."/>
            <person name="Tice H."/>
            <person name="Bruce D."/>
            <person name="Goodwin L."/>
            <person name="Pitluck S."/>
            <person name="Peters L."/>
            <person name="Ovchinnikova G."/>
            <person name="Lu M."/>
            <person name="Kyrpides N."/>
            <person name="Mavromatis K."/>
            <person name="Ivanova N."/>
            <person name="Brettin T."/>
            <person name="Detter J.C."/>
            <person name="Han C."/>
            <person name="Larimer F."/>
            <person name="Land M."/>
            <person name="Hauser L."/>
            <person name="Markowitz V."/>
            <person name="Cheng J.-F."/>
            <person name="Hugenholtz P."/>
            <person name="Woyke T."/>
            <person name="Wu D."/>
            <person name="Spring S."/>
            <person name="Lang E."/>
            <person name="Kopitz M."/>
            <person name="Brambilla E."/>
            <person name="Klenk H.-P."/>
            <person name="Eisen J.A."/>
        </authorList>
    </citation>
    <scope>NUCLEOTIDE SEQUENCE [LARGE SCALE GENOMIC DNA]</scope>
    <source>
        <strain evidence="2">ATCC 23117 / DSM 6794 / NBRC 15988 / NCIMB 1366 / Sio-4</strain>
    </source>
</reference>
<dbReference type="PATRIC" id="fig|880071.3.peg.776"/>
<sequence length="163" mass="19145">MCLKSYSHSKIIYMFFKKQLSELESYIPQLEKTNSKITHSNIGWQIDHSLRVIRGIAWQLEESNPNEFASKFSIQKSFILLTGYIPRGKAKAPKAVQNENEITEESIRDFLEKTKSQVDKIDNLDKNSHFSHPYFGKLNKKEAIRFIEIHTEHHLKIIRDILQ</sequence>
<dbReference type="KEGG" id="fli:Fleli_0802"/>
<gene>
    <name evidence="1" type="ordered locus">Fleli_0802</name>
</gene>